<comment type="caution">
    <text evidence="4">The sequence shown here is derived from an EMBL/GenBank/DDBJ whole genome shotgun (WGS) entry which is preliminary data.</text>
</comment>
<evidence type="ECO:0000256" key="2">
    <source>
        <dbReference type="ARBA" id="ARBA00023128"/>
    </source>
</evidence>
<organism evidence="4 5">
    <name type="scientific">Podospora fimiseda</name>
    <dbReference type="NCBI Taxonomy" id="252190"/>
    <lineage>
        <taxon>Eukaryota</taxon>
        <taxon>Fungi</taxon>
        <taxon>Dikarya</taxon>
        <taxon>Ascomycota</taxon>
        <taxon>Pezizomycotina</taxon>
        <taxon>Sordariomycetes</taxon>
        <taxon>Sordariomycetidae</taxon>
        <taxon>Sordariales</taxon>
        <taxon>Podosporaceae</taxon>
        <taxon>Podospora</taxon>
    </lineage>
</organism>
<keyword evidence="5" id="KW-1185">Reference proteome</keyword>
<evidence type="ECO:0008006" key="6">
    <source>
        <dbReference type="Google" id="ProtNLM"/>
    </source>
</evidence>
<dbReference type="EMBL" id="MU865292">
    <property type="protein sequence ID" value="KAK4231545.1"/>
    <property type="molecule type" value="Genomic_DNA"/>
</dbReference>
<proteinExistence type="predicted"/>
<feature type="compositionally biased region" description="Low complexity" evidence="3">
    <location>
        <begin position="194"/>
        <end position="203"/>
    </location>
</feature>
<name>A0AAN7H820_9PEZI</name>
<dbReference type="Proteomes" id="UP001301958">
    <property type="component" value="Unassembled WGS sequence"/>
</dbReference>
<protein>
    <recommendedName>
        <fullName evidence="6">Reverse transcriptase domain-containing protein</fullName>
    </recommendedName>
</protein>
<reference evidence="4" key="1">
    <citation type="journal article" date="2023" name="Mol. Phylogenet. Evol.">
        <title>Genome-scale phylogeny and comparative genomics of the fungal order Sordariales.</title>
        <authorList>
            <person name="Hensen N."/>
            <person name="Bonometti L."/>
            <person name="Westerberg I."/>
            <person name="Brannstrom I.O."/>
            <person name="Guillou S."/>
            <person name="Cros-Aarteil S."/>
            <person name="Calhoun S."/>
            <person name="Haridas S."/>
            <person name="Kuo A."/>
            <person name="Mondo S."/>
            <person name="Pangilinan J."/>
            <person name="Riley R."/>
            <person name="LaButti K."/>
            <person name="Andreopoulos B."/>
            <person name="Lipzen A."/>
            <person name="Chen C."/>
            <person name="Yan M."/>
            <person name="Daum C."/>
            <person name="Ng V."/>
            <person name="Clum A."/>
            <person name="Steindorff A."/>
            <person name="Ohm R.A."/>
            <person name="Martin F."/>
            <person name="Silar P."/>
            <person name="Natvig D.O."/>
            <person name="Lalanne C."/>
            <person name="Gautier V."/>
            <person name="Ament-Velasquez S.L."/>
            <person name="Kruys A."/>
            <person name="Hutchinson M.I."/>
            <person name="Powell A.J."/>
            <person name="Barry K."/>
            <person name="Miller A.N."/>
            <person name="Grigoriev I.V."/>
            <person name="Debuchy R."/>
            <person name="Gladieux P."/>
            <person name="Hiltunen Thoren M."/>
            <person name="Johannesson H."/>
        </authorList>
    </citation>
    <scope>NUCLEOTIDE SEQUENCE</scope>
    <source>
        <strain evidence="4">CBS 990.96</strain>
    </source>
</reference>
<feature type="region of interest" description="Disordered" evidence="3">
    <location>
        <begin position="194"/>
        <end position="268"/>
    </location>
</feature>
<dbReference type="AlphaFoldDB" id="A0AAN7H820"/>
<accession>A0AAN7H820</accession>
<reference evidence="4" key="2">
    <citation type="submission" date="2023-05" db="EMBL/GenBank/DDBJ databases">
        <authorList>
            <consortium name="Lawrence Berkeley National Laboratory"/>
            <person name="Steindorff A."/>
            <person name="Hensen N."/>
            <person name="Bonometti L."/>
            <person name="Westerberg I."/>
            <person name="Brannstrom I.O."/>
            <person name="Guillou S."/>
            <person name="Cros-Aarteil S."/>
            <person name="Calhoun S."/>
            <person name="Haridas S."/>
            <person name="Kuo A."/>
            <person name="Mondo S."/>
            <person name="Pangilinan J."/>
            <person name="Riley R."/>
            <person name="Labutti K."/>
            <person name="Andreopoulos B."/>
            <person name="Lipzen A."/>
            <person name="Chen C."/>
            <person name="Yanf M."/>
            <person name="Daum C."/>
            <person name="Ng V."/>
            <person name="Clum A."/>
            <person name="Ohm R."/>
            <person name="Martin F."/>
            <person name="Silar P."/>
            <person name="Natvig D."/>
            <person name="Lalanne C."/>
            <person name="Gautier V."/>
            <person name="Ament-Velasquez S.L."/>
            <person name="Kruys A."/>
            <person name="Hutchinson M.I."/>
            <person name="Powell A.J."/>
            <person name="Barry K."/>
            <person name="Miller A.N."/>
            <person name="Grigoriev I.V."/>
            <person name="Debuchy R."/>
            <person name="Gladieux P."/>
            <person name="Thoren M.H."/>
            <person name="Johannesson H."/>
        </authorList>
    </citation>
    <scope>NUCLEOTIDE SEQUENCE</scope>
    <source>
        <strain evidence="4">CBS 990.96</strain>
    </source>
</reference>
<evidence type="ECO:0000256" key="1">
    <source>
        <dbReference type="ARBA" id="ARBA00004173"/>
    </source>
</evidence>
<dbReference type="InterPro" id="IPR043502">
    <property type="entry name" value="DNA/RNA_pol_sf"/>
</dbReference>
<comment type="subcellular location">
    <subcellularLocation>
        <location evidence="1">Mitochondrion</location>
    </subcellularLocation>
</comment>
<keyword evidence="2" id="KW-0496">Mitochondrion</keyword>
<evidence type="ECO:0000313" key="5">
    <source>
        <dbReference type="Proteomes" id="UP001301958"/>
    </source>
</evidence>
<dbReference type="SUPFAM" id="SSF56672">
    <property type="entry name" value="DNA/RNA polymerases"/>
    <property type="match status" value="1"/>
</dbReference>
<dbReference type="GO" id="GO:0005739">
    <property type="term" value="C:mitochondrion"/>
    <property type="evidence" value="ECO:0007669"/>
    <property type="project" value="UniProtKB-SubCell"/>
</dbReference>
<feature type="compositionally biased region" description="Basic and acidic residues" evidence="3">
    <location>
        <begin position="234"/>
        <end position="268"/>
    </location>
</feature>
<gene>
    <name evidence="4" type="ORF">QBC38DRAFT_541529</name>
</gene>
<sequence length="268" mass="29862">MTIKIQEAGNGPIAPDSDNIRVRLGCHLCRARRILSRLQIPQVQAQDPRAERARRCLWTLLALSFAQISPGNSITYLKEVHEALSDQRIRCYSSFDLNQGYWAVPIYPEDQHIFAFKLPEAQSKPFDNYVATKPVLQRKEAGIGPQPLSCNLNGKSRRVSYHTFSRKLFISAGAKNILAGKFGDAFKWFEGGSSLSSNNSGPPLRAPSPLKGLERHQHGSGGVRQKVALKGKTGGKEKKEGIKGSEEEENRRSTTEKNEKNENRIPVL</sequence>
<evidence type="ECO:0000256" key="3">
    <source>
        <dbReference type="SAM" id="MobiDB-lite"/>
    </source>
</evidence>
<evidence type="ECO:0000313" key="4">
    <source>
        <dbReference type="EMBL" id="KAK4231545.1"/>
    </source>
</evidence>